<feature type="region of interest" description="Disordered" evidence="1">
    <location>
        <begin position="1"/>
        <end position="179"/>
    </location>
</feature>
<dbReference type="OrthoDB" id="4499950at2759"/>
<feature type="compositionally biased region" description="Low complexity" evidence="1">
    <location>
        <begin position="107"/>
        <end position="119"/>
    </location>
</feature>
<evidence type="ECO:0000313" key="3">
    <source>
        <dbReference type="Proteomes" id="UP000654913"/>
    </source>
</evidence>
<dbReference type="Proteomes" id="UP000654913">
    <property type="component" value="Chromosome 6"/>
</dbReference>
<sequence>MFSFFPFSSADEASKGAQPDSDNAARDLWDPTPISFDWTSISNPCDEIESGDEYSVVGTNADIKENPVEVDLCDRPAPLHGETEPATEDSRQAESNDADASSDQIRETTAADCATEETANTPRDSEGRDKPSDESHAVATPYPLATSETKRAASTPTPFTKTIGSRSEPCPDNRKNLLRKEETRADKVLEKSRAIATWARCVEISPVSPRFLLSIVSGRHVVDPEGDVTIALRDVDPPFAVWGGPPTPASRSQPKVTRFIEVIQYQVSGKCIKGATPMLQQVMGALSKGEQEMILLSSFDSEALLVLLNILHWRLDKVPRMVSLELLAKITIISGNLGCHGLLEDHARRWMSALGDTIHNLRYSRDLVIWLWLTWAWGLRRERLTASWRLLTLSPRKLDARREAVIQDIVDMTYQKFYGGLEAVKLSECRGYCCASLLGGWMLRMQKTGLFPVKPTAPFCGIVYEQLAAKWTFDFLKDQPDQGQCKCYHDCVKELGGPGGVGPRLVCW</sequence>
<evidence type="ECO:0000256" key="1">
    <source>
        <dbReference type="SAM" id="MobiDB-lite"/>
    </source>
</evidence>
<keyword evidence="3" id="KW-1185">Reference proteome</keyword>
<protein>
    <submittedName>
        <fullName evidence="2">Uncharacterized protein</fullName>
    </submittedName>
</protein>
<organism evidence="2 3">
    <name type="scientific">Aspergillus puulaauensis</name>
    <dbReference type="NCBI Taxonomy" id="1220207"/>
    <lineage>
        <taxon>Eukaryota</taxon>
        <taxon>Fungi</taxon>
        <taxon>Dikarya</taxon>
        <taxon>Ascomycota</taxon>
        <taxon>Pezizomycotina</taxon>
        <taxon>Eurotiomycetes</taxon>
        <taxon>Eurotiomycetidae</taxon>
        <taxon>Eurotiales</taxon>
        <taxon>Aspergillaceae</taxon>
        <taxon>Aspergillus</taxon>
    </lineage>
</organism>
<accession>A0A7R7XTY4</accession>
<dbReference type="AlphaFoldDB" id="A0A7R7XTY4"/>
<dbReference type="EMBL" id="AP024448">
    <property type="protein sequence ID" value="BCS27650.1"/>
    <property type="molecule type" value="Genomic_DNA"/>
</dbReference>
<gene>
    <name evidence="2" type="ORF">APUU_60698S</name>
</gene>
<dbReference type="GeneID" id="64977655"/>
<feature type="compositionally biased region" description="Polar residues" evidence="1">
    <location>
        <begin position="152"/>
        <end position="165"/>
    </location>
</feature>
<reference evidence="2" key="2">
    <citation type="submission" date="2021-02" db="EMBL/GenBank/DDBJ databases">
        <title>Aspergillus puulaauensis MK2 genome sequence.</title>
        <authorList>
            <person name="Futagami T."/>
            <person name="Mori K."/>
            <person name="Kadooka C."/>
            <person name="Tanaka T."/>
        </authorList>
    </citation>
    <scope>NUCLEOTIDE SEQUENCE</scope>
    <source>
        <strain evidence="2">MK2</strain>
    </source>
</reference>
<dbReference type="RefSeq" id="XP_041559844.1">
    <property type="nucleotide sequence ID" value="XM_041693966.1"/>
</dbReference>
<feature type="compositionally biased region" description="Basic and acidic residues" evidence="1">
    <location>
        <begin position="169"/>
        <end position="179"/>
    </location>
</feature>
<reference evidence="2" key="1">
    <citation type="submission" date="2021-01" db="EMBL/GenBank/DDBJ databases">
        <authorList>
            <consortium name="Aspergillus puulaauensis MK2 genome sequencing consortium"/>
            <person name="Kazuki M."/>
            <person name="Futagami T."/>
        </authorList>
    </citation>
    <scope>NUCLEOTIDE SEQUENCE</scope>
    <source>
        <strain evidence="2">MK2</strain>
    </source>
</reference>
<proteinExistence type="predicted"/>
<dbReference type="KEGG" id="apuu:APUU_60698S"/>
<evidence type="ECO:0000313" key="2">
    <source>
        <dbReference type="EMBL" id="BCS27650.1"/>
    </source>
</evidence>
<feature type="compositionally biased region" description="Basic and acidic residues" evidence="1">
    <location>
        <begin position="123"/>
        <end position="136"/>
    </location>
</feature>
<name>A0A7R7XTY4_9EURO</name>